<dbReference type="EMBL" id="JAUJEA010000020">
    <property type="protein sequence ID" value="MDN5205568.1"/>
    <property type="molecule type" value="Genomic_DNA"/>
</dbReference>
<dbReference type="InterPro" id="IPR012675">
    <property type="entry name" value="Beta-grasp_dom_sf"/>
</dbReference>
<keyword evidence="1" id="KW-0547">Nucleotide-binding</keyword>
<evidence type="ECO:0000256" key="3">
    <source>
        <dbReference type="ARBA" id="ARBA00024247"/>
    </source>
</evidence>
<dbReference type="RefSeq" id="WP_346755589.1">
    <property type="nucleotide sequence ID" value="NZ_JAUJEA010000020.1"/>
</dbReference>
<sequence>MKLNIVLFGIAKDIAGTSRIDMEVEEKATIANFKTKLINRFPEMEKLASLAFAVDTEYVNDDYVLRENEEVVIIPPVSGG</sequence>
<evidence type="ECO:0000256" key="1">
    <source>
        <dbReference type="ARBA" id="ARBA00022741"/>
    </source>
</evidence>
<dbReference type="InterPro" id="IPR016155">
    <property type="entry name" value="Mopterin_synth/thiamin_S_b"/>
</dbReference>
<comment type="caution">
    <text evidence="4">The sequence shown here is derived from an EMBL/GenBank/DDBJ whole genome shotgun (WGS) entry which is preliminary data.</text>
</comment>
<dbReference type="InterPro" id="IPR003749">
    <property type="entry name" value="ThiS/MoaD-like"/>
</dbReference>
<dbReference type="Gene3D" id="3.10.20.30">
    <property type="match status" value="1"/>
</dbReference>
<dbReference type="PANTHER" id="PTHR33359">
    <property type="entry name" value="MOLYBDOPTERIN SYNTHASE SULFUR CARRIER SUBUNIT"/>
    <property type="match status" value="1"/>
</dbReference>
<evidence type="ECO:0000256" key="2">
    <source>
        <dbReference type="ARBA" id="ARBA00024200"/>
    </source>
</evidence>
<dbReference type="PANTHER" id="PTHR33359:SF1">
    <property type="entry name" value="MOLYBDOPTERIN SYNTHASE SULFUR CARRIER SUBUNIT"/>
    <property type="match status" value="1"/>
</dbReference>
<dbReference type="Proteomes" id="UP001172082">
    <property type="component" value="Unassembled WGS sequence"/>
</dbReference>
<organism evidence="4 5">
    <name type="scientific">Splendidivirga corallicola</name>
    <dbReference type="NCBI Taxonomy" id="3051826"/>
    <lineage>
        <taxon>Bacteria</taxon>
        <taxon>Pseudomonadati</taxon>
        <taxon>Bacteroidota</taxon>
        <taxon>Cytophagia</taxon>
        <taxon>Cytophagales</taxon>
        <taxon>Splendidivirgaceae</taxon>
        <taxon>Splendidivirga</taxon>
    </lineage>
</organism>
<dbReference type="InterPro" id="IPR044672">
    <property type="entry name" value="MOCS2A"/>
</dbReference>
<gene>
    <name evidence="4" type="ORF">QQ008_29560</name>
</gene>
<dbReference type="Pfam" id="PF02597">
    <property type="entry name" value="ThiS"/>
    <property type="match status" value="1"/>
</dbReference>
<reference evidence="4" key="1">
    <citation type="submission" date="2023-06" db="EMBL/GenBank/DDBJ databases">
        <title>Genomic of Parafulvivirga corallium.</title>
        <authorList>
            <person name="Wang G."/>
        </authorList>
    </citation>
    <scope>NUCLEOTIDE SEQUENCE</scope>
    <source>
        <strain evidence="4">BMA10</strain>
    </source>
</reference>
<dbReference type="SUPFAM" id="SSF54285">
    <property type="entry name" value="MoaD/ThiS"/>
    <property type="match status" value="1"/>
</dbReference>
<name>A0ABT8KZL4_9BACT</name>
<evidence type="ECO:0000313" key="5">
    <source>
        <dbReference type="Proteomes" id="UP001172082"/>
    </source>
</evidence>
<protein>
    <recommendedName>
        <fullName evidence="3">Molybdopterin synthase sulfur carrier subunit</fullName>
    </recommendedName>
</protein>
<dbReference type="CDD" id="cd00754">
    <property type="entry name" value="Ubl_MoaD"/>
    <property type="match status" value="1"/>
</dbReference>
<proteinExistence type="inferred from homology"/>
<comment type="similarity">
    <text evidence="2">Belongs to the MoaD family.</text>
</comment>
<keyword evidence="5" id="KW-1185">Reference proteome</keyword>
<evidence type="ECO:0000313" key="4">
    <source>
        <dbReference type="EMBL" id="MDN5205568.1"/>
    </source>
</evidence>
<accession>A0ABT8KZL4</accession>